<feature type="compositionally biased region" description="Polar residues" evidence="8">
    <location>
        <begin position="1"/>
        <end position="15"/>
    </location>
</feature>
<evidence type="ECO:0000256" key="5">
    <source>
        <dbReference type="ARBA" id="ARBA00023163"/>
    </source>
</evidence>
<keyword evidence="4" id="KW-0238">DNA-binding</keyword>
<proteinExistence type="inferred from homology"/>
<feature type="compositionally biased region" description="Low complexity" evidence="8">
    <location>
        <begin position="171"/>
        <end position="183"/>
    </location>
</feature>
<feature type="compositionally biased region" description="Polar residues" evidence="8">
    <location>
        <begin position="184"/>
        <end position="198"/>
    </location>
</feature>
<gene>
    <name evidence="9" type="ORF">BJ875DRAFT_268692</name>
</gene>
<dbReference type="CDD" id="cd14688">
    <property type="entry name" value="bZIP_YAP"/>
    <property type="match status" value="1"/>
</dbReference>
<dbReference type="GO" id="GO:0000976">
    <property type="term" value="F:transcription cis-regulatory region binding"/>
    <property type="evidence" value="ECO:0007669"/>
    <property type="project" value="InterPro"/>
</dbReference>
<feature type="compositionally biased region" description="Polar residues" evidence="8">
    <location>
        <begin position="126"/>
        <end position="137"/>
    </location>
</feature>
<evidence type="ECO:0000256" key="1">
    <source>
        <dbReference type="ARBA" id="ARBA00004123"/>
    </source>
</evidence>
<evidence type="ECO:0000256" key="3">
    <source>
        <dbReference type="ARBA" id="ARBA00023015"/>
    </source>
</evidence>
<dbReference type="PANTHER" id="PTHR40621:SF11">
    <property type="entry name" value="TRANSCRIPTION FACTOR KAPC-RELATED"/>
    <property type="match status" value="1"/>
</dbReference>
<comment type="subcellular location">
    <subcellularLocation>
        <location evidence="1">Nucleus</location>
    </subcellularLocation>
</comment>
<comment type="caution">
    <text evidence="9">The sequence shown here is derived from an EMBL/GenBank/DDBJ whole genome shotgun (WGS) entry which is preliminary data.</text>
</comment>
<dbReference type="SUPFAM" id="SSF57959">
    <property type="entry name" value="Leucine zipper domain"/>
    <property type="match status" value="1"/>
</dbReference>
<reference evidence="9" key="1">
    <citation type="journal article" date="2021" name="IMA Fungus">
        <title>Genomic characterization of three marine fungi, including Emericellopsis atlantica sp. nov. with signatures of a generalist lifestyle and marine biomass degradation.</title>
        <authorList>
            <person name="Hagestad O.C."/>
            <person name="Hou L."/>
            <person name="Andersen J.H."/>
            <person name="Hansen E.H."/>
            <person name="Altermark B."/>
            <person name="Li C."/>
            <person name="Kuhnert E."/>
            <person name="Cox R.J."/>
            <person name="Crous P.W."/>
            <person name="Spatafora J.W."/>
            <person name="Lail K."/>
            <person name="Amirebrahimi M."/>
            <person name="Lipzen A."/>
            <person name="Pangilinan J."/>
            <person name="Andreopoulos W."/>
            <person name="Hayes R.D."/>
            <person name="Ng V."/>
            <person name="Grigoriev I.V."/>
            <person name="Jackson S.A."/>
            <person name="Sutton T.D.S."/>
            <person name="Dobson A.D.W."/>
            <person name="Rama T."/>
        </authorList>
    </citation>
    <scope>NUCLEOTIDE SEQUENCE</scope>
    <source>
        <strain evidence="9">TRa018bII</strain>
    </source>
</reference>
<keyword evidence="3" id="KW-0805">Transcription regulation</keyword>
<dbReference type="InterPro" id="IPR050936">
    <property type="entry name" value="AP-1-like"/>
</dbReference>
<sequence>MLKSIYSQSAKSLTASKEKDEDRATALSVKQHRRAQVRKAQIEHRQRKANYVKHLEQDIIDLREMISSVEKEATTTQQENEAIRNAMLSANIKIPLSSVLPITEQSQIRHPERIPPAIPPFQSPPNLTIQTQPQRESQGVEMDISWLTEAAGSSTVSTIFDELLSQTVLQVSPTSSQRQPSPQANQSPGGFSNTSPISSAGLAGQRSTRLSPPPRAPRIEEVDLSTLAINFILALEHPCRTHFHPPASEFDPLGDPSGHELLASTTLYSSAPLKVFPTLSAAVPVPTWTHPSSSAVTLANLEEMAKSLPKENWEITPVQAWFLLAGRYGVEYLVRLGKLEGIRRELSTLVGCFAYGAVMDEARFWDVVAREVGEGVANLPNQEEQNWI</sequence>
<evidence type="ECO:0000313" key="10">
    <source>
        <dbReference type="Proteomes" id="UP000824998"/>
    </source>
</evidence>
<feature type="region of interest" description="Disordered" evidence="8">
    <location>
        <begin position="171"/>
        <end position="217"/>
    </location>
</feature>
<organism evidence="9 10">
    <name type="scientific">Amylocarpus encephaloides</name>
    <dbReference type="NCBI Taxonomy" id="45428"/>
    <lineage>
        <taxon>Eukaryota</taxon>
        <taxon>Fungi</taxon>
        <taxon>Dikarya</taxon>
        <taxon>Ascomycota</taxon>
        <taxon>Pezizomycotina</taxon>
        <taxon>Leotiomycetes</taxon>
        <taxon>Helotiales</taxon>
        <taxon>Helotiales incertae sedis</taxon>
        <taxon>Amylocarpus</taxon>
    </lineage>
</organism>
<evidence type="ECO:0000256" key="4">
    <source>
        <dbReference type="ARBA" id="ARBA00023125"/>
    </source>
</evidence>
<evidence type="ECO:0000256" key="6">
    <source>
        <dbReference type="ARBA" id="ARBA00023242"/>
    </source>
</evidence>
<evidence type="ECO:0008006" key="11">
    <source>
        <dbReference type="Google" id="ProtNLM"/>
    </source>
</evidence>
<dbReference type="Gene3D" id="1.20.5.170">
    <property type="match status" value="1"/>
</dbReference>
<dbReference type="PANTHER" id="PTHR40621">
    <property type="entry name" value="TRANSCRIPTION FACTOR KAPC-RELATED"/>
    <property type="match status" value="1"/>
</dbReference>
<feature type="coiled-coil region" evidence="7">
    <location>
        <begin position="52"/>
        <end position="86"/>
    </location>
</feature>
<evidence type="ECO:0000256" key="8">
    <source>
        <dbReference type="SAM" id="MobiDB-lite"/>
    </source>
</evidence>
<keyword evidence="10" id="KW-1185">Reference proteome</keyword>
<dbReference type="AlphaFoldDB" id="A0A9P7YM21"/>
<feature type="region of interest" description="Disordered" evidence="8">
    <location>
        <begin position="118"/>
        <end position="140"/>
    </location>
</feature>
<keyword evidence="6" id="KW-0539">Nucleus</keyword>
<comment type="similarity">
    <text evidence="2">Belongs to the bZIP family.</text>
</comment>
<keyword evidence="7" id="KW-0175">Coiled coil</keyword>
<dbReference type="Proteomes" id="UP000824998">
    <property type="component" value="Unassembled WGS sequence"/>
</dbReference>
<dbReference type="InterPro" id="IPR046347">
    <property type="entry name" value="bZIP_sf"/>
</dbReference>
<protein>
    <recommendedName>
        <fullName evidence="11">BZIP domain-containing protein</fullName>
    </recommendedName>
</protein>
<keyword evidence="5" id="KW-0804">Transcription</keyword>
<accession>A0A9P7YM21</accession>
<feature type="region of interest" description="Disordered" evidence="8">
    <location>
        <begin position="1"/>
        <end position="29"/>
    </location>
</feature>
<evidence type="ECO:0000313" key="9">
    <source>
        <dbReference type="EMBL" id="KAG9235503.1"/>
    </source>
</evidence>
<dbReference type="OrthoDB" id="5218140at2759"/>
<dbReference type="EMBL" id="MU251430">
    <property type="protein sequence ID" value="KAG9235503.1"/>
    <property type="molecule type" value="Genomic_DNA"/>
</dbReference>
<name>A0A9P7YM21_9HELO</name>
<dbReference type="GO" id="GO:0090575">
    <property type="term" value="C:RNA polymerase II transcription regulator complex"/>
    <property type="evidence" value="ECO:0007669"/>
    <property type="project" value="TreeGrafter"/>
</dbReference>
<evidence type="ECO:0000256" key="2">
    <source>
        <dbReference type="ARBA" id="ARBA00007163"/>
    </source>
</evidence>
<evidence type="ECO:0000256" key="7">
    <source>
        <dbReference type="SAM" id="Coils"/>
    </source>
</evidence>
<dbReference type="GO" id="GO:0001228">
    <property type="term" value="F:DNA-binding transcription activator activity, RNA polymerase II-specific"/>
    <property type="evidence" value="ECO:0007669"/>
    <property type="project" value="TreeGrafter"/>
</dbReference>